<gene>
    <name evidence="2" type="ORF">BP5796_09530</name>
</gene>
<sequence>MPTKDYDGRGTYAQPNQKPKDSEQATEQVANHCRNCNVTNFQNYNTMTIILNQYSTPEYTSAVPTQHPTNNPVAVSFTGKGSEESSASRSDQGTKRKMVEVDRVQGVPPDSQLYGAFSPSPKRRAVFADSSAATTAPQASRDTTYARATDLRSLGDSTTLANFSEPLLNGETSRSFVDAEGETRIDRNTHSKKSLRGEVMDSTSAKQKATQGHHGDTQNVRESLGNRVHQYPHFGLDQDPSLLDDFEFIVNPPPDIGVKEQEMAETTVPRLLEDTMEGQIRRCDVERVAKTFTFPDFVKFFGFSNPIVTKAKISQAILPSGSKYEVFIIPLEAAYLIGTFVVFRKTRVAVWYAPWTNAKPQVSLTCYRSP</sequence>
<evidence type="ECO:0000256" key="1">
    <source>
        <dbReference type="SAM" id="MobiDB-lite"/>
    </source>
</evidence>
<name>A0A3D8QYM7_9HELO</name>
<dbReference type="OrthoDB" id="10346564at2759"/>
<dbReference type="AlphaFoldDB" id="A0A3D8QYM7"/>
<organism evidence="2 3">
    <name type="scientific">Coleophoma crateriformis</name>
    <dbReference type="NCBI Taxonomy" id="565419"/>
    <lineage>
        <taxon>Eukaryota</taxon>
        <taxon>Fungi</taxon>
        <taxon>Dikarya</taxon>
        <taxon>Ascomycota</taxon>
        <taxon>Pezizomycotina</taxon>
        <taxon>Leotiomycetes</taxon>
        <taxon>Helotiales</taxon>
        <taxon>Dermateaceae</taxon>
        <taxon>Coleophoma</taxon>
    </lineage>
</organism>
<feature type="region of interest" description="Disordered" evidence="1">
    <location>
        <begin position="173"/>
        <end position="219"/>
    </location>
</feature>
<evidence type="ECO:0000313" key="3">
    <source>
        <dbReference type="Proteomes" id="UP000256328"/>
    </source>
</evidence>
<feature type="region of interest" description="Disordered" evidence="1">
    <location>
        <begin position="1"/>
        <end position="28"/>
    </location>
</feature>
<proteinExistence type="predicted"/>
<evidence type="ECO:0000313" key="2">
    <source>
        <dbReference type="EMBL" id="RDW66781.1"/>
    </source>
</evidence>
<feature type="compositionally biased region" description="Polar residues" evidence="1">
    <location>
        <begin position="61"/>
        <end position="73"/>
    </location>
</feature>
<feature type="compositionally biased region" description="Basic and acidic residues" evidence="1">
    <location>
        <begin position="181"/>
        <end position="199"/>
    </location>
</feature>
<keyword evidence="3" id="KW-1185">Reference proteome</keyword>
<accession>A0A3D8QYM7</accession>
<reference evidence="2 3" key="1">
    <citation type="journal article" date="2018" name="IMA Fungus">
        <title>IMA Genome-F 9: Draft genome sequence of Annulohypoxylon stygium, Aspergillus mulundensis, Berkeleyomyces basicola (syn. Thielaviopsis basicola), Ceratocystis smalleyi, two Cercospora beticola strains, Coleophoma cylindrospora, Fusarium fracticaudum, Phialophora cf. hyalina, and Morchella septimelata.</title>
        <authorList>
            <person name="Wingfield B.D."/>
            <person name="Bills G.F."/>
            <person name="Dong Y."/>
            <person name="Huang W."/>
            <person name="Nel W.J."/>
            <person name="Swalarsk-Parry B.S."/>
            <person name="Vaghefi N."/>
            <person name="Wilken P.M."/>
            <person name="An Z."/>
            <person name="de Beer Z.W."/>
            <person name="De Vos L."/>
            <person name="Chen L."/>
            <person name="Duong T.A."/>
            <person name="Gao Y."/>
            <person name="Hammerbacher A."/>
            <person name="Kikkert J.R."/>
            <person name="Li Y."/>
            <person name="Li H."/>
            <person name="Li K."/>
            <person name="Li Q."/>
            <person name="Liu X."/>
            <person name="Ma X."/>
            <person name="Naidoo K."/>
            <person name="Pethybridge S.J."/>
            <person name="Sun J."/>
            <person name="Steenkamp E.T."/>
            <person name="van der Nest M.A."/>
            <person name="van Wyk S."/>
            <person name="Wingfield M.J."/>
            <person name="Xiong C."/>
            <person name="Yue Q."/>
            <person name="Zhang X."/>
        </authorList>
    </citation>
    <scope>NUCLEOTIDE SEQUENCE [LARGE SCALE GENOMIC DNA]</scope>
    <source>
        <strain evidence="2 3">BP5796</strain>
    </source>
</reference>
<dbReference type="Proteomes" id="UP000256328">
    <property type="component" value="Unassembled WGS sequence"/>
</dbReference>
<comment type="caution">
    <text evidence="2">The sequence shown here is derived from an EMBL/GenBank/DDBJ whole genome shotgun (WGS) entry which is preliminary data.</text>
</comment>
<protein>
    <submittedName>
        <fullName evidence="2">Uncharacterized protein</fullName>
    </submittedName>
</protein>
<dbReference type="EMBL" id="PDLN01000014">
    <property type="protein sequence ID" value="RDW66781.1"/>
    <property type="molecule type" value="Genomic_DNA"/>
</dbReference>
<feature type="region of interest" description="Disordered" evidence="1">
    <location>
        <begin position="61"/>
        <end position="98"/>
    </location>
</feature>
<feature type="compositionally biased region" description="Polar residues" evidence="1">
    <location>
        <begin position="201"/>
        <end position="210"/>
    </location>
</feature>